<dbReference type="STRING" id="553973.CLOHYLEM_06549"/>
<sequence length="40" mass="4461">MPDLRGNAQSFRGNPRGGVPGTDHRISLFPGEGRKREIKR</sequence>
<proteinExistence type="predicted"/>
<dbReference type="Proteomes" id="UP000004893">
    <property type="component" value="Unassembled WGS sequence"/>
</dbReference>
<organism evidence="2 3">
    <name type="scientific">[Clostridium] hylemonae DSM 15053</name>
    <dbReference type="NCBI Taxonomy" id="553973"/>
    <lineage>
        <taxon>Bacteria</taxon>
        <taxon>Bacillati</taxon>
        <taxon>Bacillota</taxon>
        <taxon>Clostridia</taxon>
        <taxon>Lachnospirales</taxon>
        <taxon>Lachnospiraceae</taxon>
    </lineage>
</organism>
<dbReference type="AlphaFoldDB" id="C0C389"/>
<evidence type="ECO:0000256" key="1">
    <source>
        <dbReference type="SAM" id="MobiDB-lite"/>
    </source>
</evidence>
<evidence type="ECO:0000313" key="3">
    <source>
        <dbReference type="Proteomes" id="UP000004893"/>
    </source>
</evidence>
<protein>
    <submittedName>
        <fullName evidence="2">Uncharacterized protein</fullName>
    </submittedName>
</protein>
<reference evidence="2" key="1">
    <citation type="submission" date="2009-02" db="EMBL/GenBank/DDBJ databases">
        <authorList>
            <person name="Fulton L."/>
            <person name="Clifton S."/>
            <person name="Fulton B."/>
            <person name="Xu J."/>
            <person name="Minx P."/>
            <person name="Pepin K.H."/>
            <person name="Johnson M."/>
            <person name="Bhonagiri V."/>
            <person name="Nash W.E."/>
            <person name="Mardis E.R."/>
            <person name="Wilson R.K."/>
        </authorList>
    </citation>
    <scope>NUCLEOTIDE SEQUENCE [LARGE SCALE GENOMIC DNA]</scope>
    <source>
        <strain evidence="2">DSM 15053</strain>
    </source>
</reference>
<reference evidence="2" key="2">
    <citation type="submission" date="2013-06" db="EMBL/GenBank/DDBJ databases">
        <title>Draft genome sequence of Clostridium hylemonae (DSM 15053).</title>
        <authorList>
            <person name="Sudarsanam P."/>
            <person name="Ley R."/>
            <person name="Guruge J."/>
            <person name="Turnbaugh P.J."/>
            <person name="Mahowald M."/>
            <person name="Liep D."/>
            <person name="Gordon J."/>
        </authorList>
    </citation>
    <scope>NUCLEOTIDE SEQUENCE</scope>
    <source>
        <strain evidence="2">DSM 15053</strain>
    </source>
</reference>
<keyword evidence="3" id="KW-1185">Reference proteome</keyword>
<dbReference type="HOGENOM" id="CLU_3287388_0_0_9"/>
<accession>C0C389</accession>
<evidence type="ECO:0000313" key="2">
    <source>
        <dbReference type="EMBL" id="EEG73265.1"/>
    </source>
</evidence>
<dbReference type="EMBL" id="ABYI02000028">
    <property type="protein sequence ID" value="EEG73265.1"/>
    <property type="molecule type" value="Genomic_DNA"/>
</dbReference>
<name>C0C389_9FIRM</name>
<gene>
    <name evidence="2" type="ORF">CLOHYLEM_06549</name>
</gene>
<feature type="compositionally biased region" description="Basic and acidic residues" evidence="1">
    <location>
        <begin position="22"/>
        <end position="40"/>
    </location>
</feature>
<feature type="region of interest" description="Disordered" evidence="1">
    <location>
        <begin position="1"/>
        <end position="40"/>
    </location>
</feature>
<comment type="caution">
    <text evidence="2">The sequence shown here is derived from an EMBL/GenBank/DDBJ whole genome shotgun (WGS) entry which is preliminary data.</text>
</comment>